<dbReference type="AlphaFoldDB" id="A0A072UFG2"/>
<keyword evidence="3" id="KW-1185">Reference proteome</keyword>
<evidence type="ECO:0000313" key="2">
    <source>
        <dbReference type="EnsemblPlants" id="KEH27838"/>
    </source>
</evidence>
<dbReference type="Proteomes" id="UP000002051">
    <property type="component" value="Chromosome 5"/>
</dbReference>
<dbReference type="HOGENOM" id="CLU_2561788_0_0_1"/>
<evidence type="ECO:0000313" key="3">
    <source>
        <dbReference type="Proteomes" id="UP000002051"/>
    </source>
</evidence>
<keyword evidence="1" id="KW-0472">Membrane</keyword>
<dbReference type="EMBL" id="CM001221">
    <property type="protein sequence ID" value="KEH27838.1"/>
    <property type="molecule type" value="Genomic_DNA"/>
</dbReference>
<protein>
    <submittedName>
        <fullName evidence="1">Transmembrane protein, putative</fullName>
    </submittedName>
</protein>
<evidence type="ECO:0000313" key="1">
    <source>
        <dbReference type="EMBL" id="KEH27838.1"/>
    </source>
</evidence>
<organism evidence="1 3">
    <name type="scientific">Medicago truncatula</name>
    <name type="common">Barrel medic</name>
    <name type="synonym">Medicago tribuloides</name>
    <dbReference type="NCBI Taxonomy" id="3880"/>
    <lineage>
        <taxon>Eukaryota</taxon>
        <taxon>Viridiplantae</taxon>
        <taxon>Streptophyta</taxon>
        <taxon>Embryophyta</taxon>
        <taxon>Tracheophyta</taxon>
        <taxon>Spermatophyta</taxon>
        <taxon>Magnoliopsida</taxon>
        <taxon>eudicotyledons</taxon>
        <taxon>Gunneridae</taxon>
        <taxon>Pentapetalae</taxon>
        <taxon>rosids</taxon>
        <taxon>fabids</taxon>
        <taxon>Fabales</taxon>
        <taxon>Fabaceae</taxon>
        <taxon>Papilionoideae</taxon>
        <taxon>50 kb inversion clade</taxon>
        <taxon>NPAAA clade</taxon>
        <taxon>Hologalegina</taxon>
        <taxon>IRL clade</taxon>
        <taxon>Trifolieae</taxon>
        <taxon>Medicago</taxon>
    </lineage>
</organism>
<reference evidence="1 3" key="2">
    <citation type="journal article" date="2014" name="BMC Genomics">
        <title>An improved genome release (version Mt4.0) for the model legume Medicago truncatula.</title>
        <authorList>
            <person name="Tang H."/>
            <person name="Krishnakumar V."/>
            <person name="Bidwell S."/>
            <person name="Rosen B."/>
            <person name="Chan A."/>
            <person name="Zhou S."/>
            <person name="Gentzbittel L."/>
            <person name="Childs K.L."/>
            <person name="Yandell M."/>
            <person name="Gundlach H."/>
            <person name="Mayer K.F."/>
            <person name="Schwartz D.C."/>
            <person name="Town C.D."/>
        </authorList>
    </citation>
    <scope>GENOME REANNOTATION</scope>
    <source>
        <strain evidence="1">A17</strain>
        <strain evidence="2 3">cv. Jemalong A17</strain>
    </source>
</reference>
<accession>A0A072UFG2</accession>
<dbReference type="EnsemblPlants" id="KEH27838">
    <property type="protein sequence ID" value="KEH27838"/>
    <property type="gene ID" value="MTR_5g042545"/>
</dbReference>
<name>A0A072UFG2_MEDTR</name>
<proteinExistence type="predicted"/>
<reference evidence="2" key="3">
    <citation type="submission" date="2015-04" db="UniProtKB">
        <authorList>
            <consortium name="EnsemblPlants"/>
        </authorList>
    </citation>
    <scope>IDENTIFICATION</scope>
    <source>
        <strain evidence="2">cv. Jemalong A17</strain>
    </source>
</reference>
<keyword evidence="1" id="KW-0812">Transmembrane</keyword>
<sequence>MGSVDLWLCWFVVLHGVFHGVADFGSFVTGLVVDFGGQCSFDDGGGGGVDFCGDVCGGVVWVVCEQWNVGGESCYCGSCDDA</sequence>
<gene>
    <name evidence="1" type="ordered locus">MTR_5g042545</name>
</gene>
<reference evidence="1 3" key="1">
    <citation type="journal article" date="2011" name="Nature">
        <title>The Medicago genome provides insight into the evolution of rhizobial symbioses.</title>
        <authorList>
            <person name="Young N.D."/>
            <person name="Debelle F."/>
            <person name="Oldroyd G.E."/>
            <person name="Geurts R."/>
            <person name="Cannon S.B."/>
            <person name="Udvardi M.K."/>
            <person name="Benedito V.A."/>
            <person name="Mayer K.F."/>
            <person name="Gouzy J."/>
            <person name="Schoof H."/>
            <person name="Van de Peer Y."/>
            <person name="Proost S."/>
            <person name="Cook D.R."/>
            <person name="Meyers B.C."/>
            <person name="Spannagl M."/>
            <person name="Cheung F."/>
            <person name="De Mita S."/>
            <person name="Krishnakumar V."/>
            <person name="Gundlach H."/>
            <person name="Zhou S."/>
            <person name="Mudge J."/>
            <person name="Bharti A.K."/>
            <person name="Murray J.D."/>
            <person name="Naoumkina M.A."/>
            <person name="Rosen B."/>
            <person name="Silverstein K.A."/>
            <person name="Tang H."/>
            <person name="Rombauts S."/>
            <person name="Zhao P.X."/>
            <person name="Zhou P."/>
            <person name="Barbe V."/>
            <person name="Bardou P."/>
            <person name="Bechner M."/>
            <person name="Bellec A."/>
            <person name="Berger A."/>
            <person name="Berges H."/>
            <person name="Bidwell S."/>
            <person name="Bisseling T."/>
            <person name="Choisne N."/>
            <person name="Couloux A."/>
            <person name="Denny R."/>
            <person name="Deshpande S."/>
            <person name="Dai X."/>
            <person name="Doyle J.J."/>
            <person name="Dudez A.M."/>
            <person name="Farmer A.D."/>
            <person name="Fouteau S."/>
            <person name="Franken C."/>
            <person name="Gibelin C."/>
            <person name="Gish J."/>
            <person name="Goldstein S."/>
            <person name="Gonzalez A.J."/>
            <person name="Green P.J."/>
            <person name="Hallab A."/>
            <person name="Hartog M."/>
            <person name="Hua A."/>
            <person name="Humphray S.J."/>
            <person name="Jeong D.H."/>
            <person name="Jing Y."/>
            <person name="Jocker A."/>
            <person name="Kenton S.M."/>
            <person name="Kim D.J."/>
            <person name="Klee K."/>
            <person name="Lai H."/>
            <person name="Lang C."/>
            <person name="Lin S."/>
            <person name="Macmil S.L."/>
            <person name="Magdelenat G."/>
            <person name="Matthews L."/>
            <person name="McCorrison J."/>
            <person name="Monaghan E.L."/>
            <person name="Mun J.H."/>
            <person name="Najar F.Z."/>
            <person name="Nicholson C."/>
            <person name="Noirot C."/>
            <person name="O'Bleness M."/>
            <person name="Paule C.R."/>
            <person name="Poulain J."/>
            <person name="Prion F."/>
            <person name="Qin B."/>
            <person name="Qu C."/>
            <person name="Retzel E.F."/>
            <person name="Riddle C."/>
            <person name="Sallet E."/>
            <person name="Samain S."/>
            <person name="Samson N."/>
            <person name="Sanders I."/>
            <person name="Saurat O."/>
            <person name="Scarpelli C."/>
            <person name="Schiex T."/>
            <person name="Segurens B."/>
            <person name="Severin A.J."/>
            <person name="Sherrier D.J."/>
            <person name="Shi R."/>
            <person name="Sims S."/>
            <person name="Singer S.R."/>
            <person name="Sinharoy S."/>
            <person name="Sterck L."/>
            <person name="Viollet A."/>
            <person name="Wang B.B."/>
            <person name="Wang K."/>
            <person name="Wang M."/>
            <person name="Wang X."/>
            <person name="Warfsmann J."/>
            <person name="Weissenbach J."/>
            <person name="White D.D."/>
            <person name="White J.D."/>
            <person name="Wiley G.B."/>
            <person name="Wincker P."/>
            <person name="Xing Y."/>
            <person name="Yang L."/>
            <person name="Yao Z."/>
            <person name="Ying F."/>
            <person name="Zhai J."/>
            <person name="Zhou L."/>
            <person name="Zuber A."/>
            <person name="Denarie J."/>
            <person name="Dixon R.A."/>
            <person name="May G.D."/>
            <person name="Schwartz D.C."/>
            <person name="Rogers J."/>
            <person name="Quetier F."/>
            <person name="Town C.D."/>
            <person name="Roe B.A."/>
        </authorList>
    </citation>
    <scope>NUCLEOTIDE SEQUENCE [LARGE SCALE GENOMIC DNA]</scope>
    <source>
        <strain evidence="1">A17</strain>
        <strain evidence="2 3">cv. Jemalong A17</strain>
    </source>
</reference>